<dbReference type="EMBL" id="MU274914">
    <property type="protein sequence ID" value="KAI0088306.1"/>
    <property type="molecule type" value="Genomic_DNA"/>
</dbReference>
<evidence type="ECO:0000313" key="2">
    <source>
        <dbReference type="Proteomes" id="UP001055072"/>
    </source>
</evidence>
<dbReference type="Proteomes" id="UP001055072">
    <property type="component" value="Unassembled WGS sequence"/>
</dbReference>
<reference evidence="1" key="1">
    <citation type="journal article" date="2021" name="Environ. Microbiol.">
        <title>Gene family expansions and transcriptome signatures uncover fungal adaptations to wood decay.</title>
        <authorList>
            <person name="Hage H."/>
            <person name="Miyauchi S."/>
            <person name="Viragh M."/>
            <person name="Drula E."/>
            <person name="Min B."/>
            <person name="Chaduli D."/>
            <person name="Navarro D."/>
            <person name="Favel A."/>
            <person name="Norest M."/>
            <person name="Lesage-Meessen L."/>
            <person name="Balint B."/>
            <person name="Merenyi Z."/>
            <person name="de Eugenio L."/>
            <person name="Morin E."/>
            <person name="Martinez A.T."/>
            <person name="Baldrian P."/>
            <person name="Stursova M."/>
            <person name="Martinez M.J."/>
            <person name="Novotny C."/>
            <person name="Magnuson J.K."/>
            <person name="Spatafora J.W."/>
            <person name="Maurice S."/>
            <person name="Pangilinan J."/>
            <person name="Andreopoulos W."/>
            <person name="LaButti K."/>
            <person name="Hundley H."/>
            <person name="Na H."/>
            <person name="Kuo A."/>
            <person name="Barry K."/>
            <person name="Lipzen A."/>
            <person name="Henrissat B."/>
            <person name="Riley R."/>
            <person name="Ahrendt S."/>
            <person name="Nagy L.G."/>
            <person name="Grigoriev I.V."/>
            <person name="Martin F."/>
            <person name="Rosso M.N."/>
        </authorList>
    </citation>
    <scope>NUCLEOTIDE SEQUENCE</scope>
    <source>
        <strain evidence="1">CBS 384.51</strain>
    </source>
</reference>
<name>A0ACB8U271_9APHY</name>
<accession>A0ACB8U271</accession>
<protein>
    <submittedName>
        <fullName evidence="1">Cytochrome P450</fullName>
    </submittedName>
</protein>
<evidence type="ECO:0000313" key="1">
    <source>
        <dbReference type="EMBL" id="KAI0088306.1"/>
    </source>
</evidence>
<gene>
    <name evidence="1" type="ORF">BDY19DRAFT_994214</name>
</gene>
<sequence length="527" mass="58899">MSWLLLTVSVPTLLWAVLKLYQHVIRIHDLSDLPGPPVASYIWGDIFNLKKAPAGTLWREWTKKYGPTFIIHEGLMKPMLILGDAKGATHVLNNTSIYWKPEIDRSILSLWFGESMLSAEGQIHAERRRRLNPAFNSQSIKQIAPILFDLAFRLEANWTDRLGSAKSVVVDVSGALQGYALDAVSMTMFAHCISTSEGPNSVKEMFKNLSEGPPSEDTIVNRLARVIVSMYPRLLAILPSPMKTWATTLRAELGKIATEVWDVGKLNEDVGGMDARILEVLSQQKKDGAKISKDDAVAEIVGLLFVGSETVANVIGEFLHELAHHPRIQQTLRQEFVDFEAQHGFPPSFNDLMASGNERLKYLDAVMMESLRCKMPVMDVQRVPIVEDIIPLSTPIPGRNGNFLRVQPGQIISIPLRDGINFDPRIWGEDVEEFRPERWLEPGTSERGPGLGGLLTFGDGPKTCIGRGFALAEFKIVVSTLVRNFYIYPSEDEPDIDFYHLGSNAVKPKVRGKEKEGVKLPLRIQRV</sequence>
<keyword evidence="2" id="KW-1185">Reference proteome</keyword>
<proteinExistence type="predicted"/>
<organism evidence="1 2">
    <name type="scientific">Irpex rosettiformis</name>
    <dbReference type="NCBI Taxonomy" id="378272"/>
    <lineage>
        <taxon>Eukaryota</taxon>
        <taxon>Fungi</taxon>
        <taxon>Dikarya</taxon>
        <taxon>Basidiomycota</taxon>
        <taxon>Agaricomycotina</taxon>
        <taxon>Agaricomycetes</taxon>
        <taxon>Polyporales</taxon>
        <taxon>Irpicaceae</taxon>
        <taxon>Irpex</taxon>
    </lineage>
</organism>
<comment type="caution">
    <text evidence="1">The sequence shown here is derived from an EMBL/GenBank/DDBJ whole genome shotgun (WGS) entry which is preliminary data.</text>
</comment>